<reference evidence="3 4" key="1">
    <citation type="submission" date="2016-02" db="EMBL/GenBank/DDBJ databases">
        <authorList>
            <person name="Wen L."/>
            <person name="He K."/>
            <person name="Yang H."/>
        </authorList>
    </citation>
    <scope>NUCLEOTIDE SEQUENCE [LARGE SCALE GENOMIC DNA]</scope>
    <source>
        <strain evidence="3 4">CD09_2</strain>
    </source>
</reference>
<comment type="caution">
    <text evidence="3">The sequence shown here is derived from an EMBL/GenBank/DDBJ whole genome shotgun (WGS) entry which is preliminary data.</text>
</comment>
<organism evidence="3 4">
    <name type="scientific">Sphingobium yanoikuyae</name>
    <name type="common">Sphingomonas yanoikuyae</name>
    <dbReference type="NCBI Taxonomy" id="13690"/>
    <lineage>
        <taxon>Bacteria</taxon>
        <taxon>Pseudomonadati</taxon>
        <taxon>Pseudomonadota</taxon>
        <taxon>Alphaproteobacteria</taxon>
        <taxon>Sphingomonadales</taxon>
        <taxon>Sphingomonadaceae</taxon>
        <taxon>Sphingobium</taxon>
    </lineage>
</organism>
<proteinExistence type="inferred from homology"/>
<keyword evidence="2 3" id="KW-0413">Isomerase</keyword>
<evidence type="ECO:0000256" key="1">
    <source>
        <dbReference type="ARBA" id="ARBA00008558"/>
    </source>
</evidence>
<comment type="similarity">
    <text evidence="1">Belongs to the N-acylglucosamine 2-epimerase family.</text>
</comment>
<dbReference type="Proteomes" id="UP000077262">
    <property type="component" value="Unassembled WGS sequence"/>
</dbReference>
<protein>
    <submittedName>
        <fullName evidence="3">Sugar isomerase</fullName>
    </submittedName>
</protein>
<dbReference type="InterPro" id="IPR010819">
    <property type="entry name" value="AGE/CE"/>
</dbReference>
<dbReference type="GO" id="GO:0016853">
    <property type="term" value="F:isomerase activity"/>
    <property type="evidence" value="ECO:0007669"/>
    <property type="project" value="UniProtKB-KW"/>
</dbReference>
<dbReference type="SUPFAM" id="SSF48208">
    <property type="entry name" value="Six-hairpin glycosidases"/>
    <property type="match status" value="1"/>
</dbReference>
<accession>A0A177K3Q4</accession>
<dbReference type="OrthoDB" id="9806359at2"/>
<dbReference type="GO" id="GO:0005975">
    <property type="term" value="P:carbohydrate metabolic process"/>
    <property type="evidence" value="ECO:0007669"/>
    <property type="project" value="InterPro"/>
</dbReference>
<dbReference type="InterPro" id="IPR012341">
    <property type="entry name" value="6hp_glycosidase-like_sf"/>
</dbReference>
<gene>
    <name evidence="3" type="ORF">AX777_16435</name>
</gene>
<dbReference type="InterPro" id="IPR008928">
    <property type="entry name" value="6-hairpin_glycosidase_sf"/>
</dbReference>
<dbReference type="Gene3D" id="1.50.10.10">
    <property type="match status" value="1"/>
</dbReference>
<name>A0A177K3Q4_SPHYA</name>
<dbReference type="EMBL" id="LSTR01000002">
    <property type="protein sequence ID" value="OAH48062.1"/>
    <property type="molecule type" value="Genomic_DNA"/>
</dbReference>
<evidence type="ECO:0000313" key="4">
    <source>
        <dbReference type="Proteomes" id="UP000077262"/>
    </source>
</evidence>
<dbReference type="PANTHER" id="PTHR15108">
    <property type="entry name" value="N-ACYLGLUCOSAMINE-2-EPIMERASE"/>
    <property type="match status" value="1"/>
</dbReference>
<dbReference type="AlphaFoldDB" id="A0A177K3Q4"/>
<dbReference type="RefSeq" id="WP_063975913.1">
    <property type="nucleotide sequence ID" value="NZ_JARQWY010000047.1"/>
</dbReference>
<evidence type="ECO:0000313" key="3">
    <source>
        <dbReference type="EMBL" id="OAH48062.1"/>
    </source>
</evidence>
<evidence type="ECO:0000256" key="2">
    <source>
        <dbReference type="ARBA" id="ARBA00023235"/>
    </source>
</evidence>
<sequence length="426" mass="47566">MVDMLATLSVPSDSWLRSPLHHQWLETQGQKLLDFSKESRVDAGFAPLDDRGFLSDDAHADTIVTARMTHAYALGAVQGLPGCAPLVEHGIAALLGPLRDERHGGWLPMEGDTGGRKLAYVHAFVGLAASSAIVAEAKGADTLMAHVLPVLEDRFWSDEEGAMRESFAADWSDEEDYRGANSNMHSTEMAMALADVLDAPVWRERALRIVTRIVHDLASQRNYRLLEHFDRNWAPILDYNADDICNDLRPYGQTPGHFLEWSHLLLKLEAALLRAGEVAPDWLLTDAIGLFDAGVTTGWARNGKPGILYTVDSKDEPSVSNRPHWVQAEAVTAAAALLKRTGRRSYETWYRRFWDFLDLHMIDRRCGSWHNEVDSDNYPSSCIYSGKPDLYHAYQSTLTPVLPLAPSLMTMLAMKSSRKTFNKCSM</sequence>
<dbReference type="Pfam" id="PF07221">
    <property type="entry name" value="GlcNAc_2-epim"/>
    <property type="match status" value="1"/>
</dbReference>